<dbReference type="SUPFAM" id="SSF51905">
    <property type="entry name" value="FAD/NAD(P)-binding domain"/>
    <property type="match status" value="1"/>
</dbReference>
<dbReference type="InterPro" id="IPR036188">
    <property type="entry name" value="FAD/NAD-bd_sf"/>
</dbReference>
<feature type="domain" description="Amine oxidase" evidence="1">
    <location>
        <begin position="11"/>
        <end position="449"/>
    </location>
</feature>
<dbReference type="EC" id="1.17.8.1" evidence="2"/>
<dbReference type="NCBIfam" id="TIGR03467">
    <property type="entry name" value="HpnE"/>
    <property type="match status" value="1"/>
</dbReference>
<name>A0ABW2R3Q7_9BURK</name>
<dbReference type="Proteomes" id="UP001596495">
    <property type="component" value="Unassembled WGS sequence"/>
</dbReference>
<dbReference type="Pfam" id="PF01593">
    <property type="entry name" value="Amino_oxidase"/>
    <property type="match status" value="1"/>
</dbReference>
<dbReference type="RefSeq" id="WP_382253178.1">
    <property type="nucleotide sequence ID" value="NZ_JBHTBX010000001.1"/>
</dbReference>
<dbReference type="InterPro" id="IPR002937">
    <property type="entry name" value="Amino_oxidase"/>
</dbReference>
<dbReference type="InterPro" id="IPR050464">
    <property type="entry name" value="Zeta_carotene_desat/Oxidored"/>
</dbReference>
<keyword evidence="2" id="KW-0560">Oxidoreductase</keyword>
<keyword evidence="3" id="KW-1185">Reference proteome</keyword>
<dbReference type="EMBL" id="JBHTBX010000001">
    <property type="protein sequence ID" value="MFC7433104.1"/>
    <property type="molecule type" value="Genomic_DNA"/>
</dbReference>
<evidence type="ECO:0000259" key="1">
    <source>
        <dbReference type="Pfam" id="PF01593"/>
    </source>
</evidence>
<gene>
    <name evidence="2" type="primary">hpnE</name>
    <name evidence="2" type="ORF">ACFQNJ_01115</name>
</gene>
<comment type="caution">
    <text evidence="2">The sequence shown here is derived from an EMBL/GenBank/DDBJ whole genome shotgun (WGS) entry which is preliminary data.</text>
</comment>
<dbReference type="GO" id="GO:0016491">
    <property type="term" value="F:oxidoreductase activity"/>
    <property type="evidence" value="ECO:0007669"/>
    <property type="project" value="UniProtKB-KW"/>
</dbReference>
<sequence>MKVCVVGGGWAGLAAAAQATQQGHQVTLIEATRHWGGRARALTLQATDGTSLPLDNGQHILIGAYTATLGLMETVGVDLSQALLDLPLGLPYPDGQGMSTPPWAARWPAPLDALAAMFTARGWSWHDRLALMQRSLRWRLSGFQCPSGDTVADVCRGLPTRPMQDLIEPLCVSALNLPAAQASGQVFLRVLRDALFGQGHRTLRPAHLLIPRQDLGSLMPAKAVDWLRAHGATTQTGTRATALRPGPGGWDITLRADGLERTGHADQVVLATSAEVAGQLIRGAAASMTHGEKSSLQAWADQALGLPHTAIATVYAKAPGARLSAPMLALRPASGEPAFSAQFVFDRGQLQPDDPGMQGVLAFVVSASPDDRAILEAAVLAQGRQQLGVDRLEPIRTVIERRATFACIPGLVRPAARITDGLTAAGDYVEGPYPATLEGAIRSGQHAASLLSSDHRLP</sequence>
<dbReference type="PANTHER" id="PTHR42923:SF47">
    <property type="entry name" value="BLR3003 PROTEIN"/>
    <property type="match status" value="1"/>
</dbReference>
<dbReference type="PANTHER" id="PTHR42923">
    <property type="entry name" value="PROTOPORPHYRINOGEN OXIDASE"/>
    <property type="match status" value="1"/>
</dbReference>
<protein>
    <submittedName>
        <fullName evidence="2">Hydroxysqualene dehydroxylase HpnE</fullName>
        <ecNumber evidence="2">1.17.8.1</ecNumber>
    </submittedName>
</protein>
<reference evidence="3" key="1">
    <citation type="journal article" date="2019" name="Int. J. Syst. Evol. Microbiol.">
        <title>The Global Catalogue of Microorganisms (GCM) 10K type strain sequencing project: providing services to taxonomists for standard genome sequencing and annotation.</title>
        <authorList>
            <consortium name="The Broad Institute Genomics Platform"/>
            <consortium name="The Broad Institute Genome Sequencing Center for Infectious Disease"/>
            <person name="Wu L."/>
            <person name="Ma J."/>
        </authorList>
    </citation>
    <scope>NUCLEOTIDE SEQUENCE [LARGE SCALE GENOMIC DNA]</scope>
    <source>
        <strain evidence="3">CCUG 54518</strain>
    </source>
</reference>
<evidence type="ECO:0000313" key="3">
    <source>
        <dbReference type="Proteomes" id="UP001596495"/>
    </source>
</evidence>
<dbReference type="InterPro" id="IPR017830">
    <property type="entry name" value="SQase_HpnE"/>
</dbReference>
<evidence type="ECO:0000313" key="2">
    <source>
        <dbReference type="EMBL" id="MFC7433104.1"/>
    </source>
</evidence>
<dbReference type="Gene3D" id="1.10.405.20">
    <property type="match status" value="1"/>
</dbReference>
<dbReference type="Gene3D" id="3.50.50.60">
    <property type="entry name" value="FAD/NAD(P)-binding domain"/>
    <property type="match status" value="2"/>
</dbReference>
<accession>A0ABW2R3Q7</accession>
<organism evidence="2 3">
    <name type="scientific">Hydrogenophaga bisanensis</name>
    <dbReference type="NCBI Taxonomy" id="439611"/>
    <lineage>
        <taxon>Bacteria</taxon>
        <taxon>Pseudomonadati</taxon>
        <taxon>Pseudomonadota</taxon>
        <taxon>Betaproteobacteria</taxon>
        <taxon>Burkholderiales</taxon>
        <taxon>Comamonadaceae</taxon>
        <taxon>Hydrogenophaga</taxon>
    </lineage>
</organism>
<proteinExistence type="predicted"/>